<accession>A0ACA9PNR6</accession>
<name>A0ACA9PNR6_9GLOM</name>
<gene>
    <name evidence="1" type="ORF">SCALOS_LOCUS11169</name>
</gene>
<dbReference type="Proteomes" id="UP000789860">
    <property type="component" value="Unassembled WGS sequence"/>
</dbReference>
<dbReference type="EMBL" id="CAJVPM010046410">
    <property type="protein sequence ID" value="CAG8718618.1"/>
    <property type="molecule type" value="Genomic_DNA"/>
</dbReference>
<organism evidence="1 2">
    <name type="scientific">Scutellospora calospora</name>
    <dbReference type="NCBI Taxonomy" id="85575"/>
    <lineage>
        <taxon>Eukaryota</taxon>
        <taxon>Fungi</taxon>
        <taxon>Fungi incertae sedis</taxon>
        <taxon>Mucoromycota</taxon>
        <taxon>Glomeromycotina</taxon>
        <taxon>Glomeromycetes</taxon>
        <taxon>Diversisporales</taxon>
        <taxon>Gigasporaceae</taxon>
        <taxon>Scutellospora</taxon>
    </lineage>
</organism>
<evidence type="ECO:0000313" key="1">
    <source>
        <dbReference type="EMBL" id="CAG8718618.1"/>
    </source>
</evidence>
<reference evidence="1" key="1">
    <citation type="submission" date="2021-06" db="EMBL/GenBank/DDBJ databases">
        <authorList>
            <person name="Kallberg Y."/>
            <person name="Tangrot J."/>
            <person name="Rosling A."/>
        </authorList>
    </citation>
    <scope>NUCLEOTIDE SEQUENCE</scope>
    <source>
        <strain evidence="1">AU212A</strain>
    </source>
</reference>
<keyword evidence="2" id="KW-1185">Reference proteome</keyword>
<sequence>AGVVAIVEPLLEDTLGTGWMFTLIVSLGVISTFFVGLVYFKGKEWRENMTSSGLEMGKSP</sequence>
<feature type="non-terminal residue" evidence="1">
    <location>
        <position position="1"/>
    </location>
</feature>
<evidence type="ECO:0000313" key="2">
    <source>
        <dbReference type="Proteomes" id="UP000789860"/>
    </source>
</evidence>
<protein>
    <submittedName>
        <fullName evidence="1">2117_t:CDS:1</fullName>
    </submittedName>
</protein>
<comment type="caution">
    <text evidence="1">The sequence shown here is derived from an EMBL/GenBank/DDBJ whole genome shotgun (WGS) entry which is preliminary data.</text>
</comment>
<proteinExistence type="predicted"/>